<accession>A0A368YE74</accession>
<name>A0A368YE74_9HYPH</name>
<keyword evidence="1" id="KW-0732">Signal</keyword>
<comment type="caution">
    <text evidence="2">The sequence shown here is derived from an EMBL/GenBank/DDBJ whole genome shotgun (WGS) entry which is preliminary data.</text>
</comment>
<evidence type="ECO:0000313" key="3">
    <source>
        <dbReference type="Proteomes" id="UP000253324"/>
    </source>
</evidence>
<sequence length="45" mass="4687">MRNFLTIIAAASIALSSAIAANAQSQNPLPKASDVLVRYGKDIEG</sequence>
<dbReference type="Proteomes" id="UP000253324">
    <property type="component" value="Unassembled WGS sequence"/>
</dbReference>
<dbReference type="EMBL" id="QPJM01000024">
    <property type="protein sequence ID" value="RCW78512.1"/>
    <property type="molecule type" value="Genomic_DNA"/>
</dbReference>
<proteinExistence type="predicted"/>
<feature type="chain" id="PRO_5016900661" evidence="1">
    <location>
        <begin position="24"/>
        <end position="45"/>
    </location>
</feature>
<organism evidence="2 3">
    <name type="scientific">Phyllobacterium bourgognense</name>
    <dbReference type="NCBI Taxonomy" id="314236"/>
    <lineage>
        <taxon>Bacteria</taxon>
        <taxon>Pseudomonadati</taxon>
        <taxon>Pseudomonadota</taxon>
        <taxon>Alphaproteobacteria</taxon>
        <taxon>Hyphomicrobiales</taxon>
        <taxon>Phyllobacteriaceae</taxon>
        <taxon>Phyllobacterium</taxon>
    </lineage>
</organism>
<gene>
    <name evidence="2" type="ORF">C7476_12443</name>
</gene>
<keyword evidence="3" id="KW-1185">Reference proteome</keyword>
<evidence type="ECO:0000256" key="1">
    <source>
        <dbReference type="SAM" id="SignalP"/>
    </source>
</evidence>
<protein>
    <submittedName>
        <fullName evidence="2">Uncharacterized protein</fullName>
    </submittedName>
</protein>
<feature type="signal peptide" evidence="1">
    <location>
        <begin position="1"/>
        <end position="23"/>
    </location>
</feature>
<dbReference type="AlphaFoldDB" id="A0A368YE74"/>
<evidence type="ECO:0000313" key="2">
    <source>
        <dbReference type="EMBL" id="RCW78512.1"/>
    </source>
</evidence>
<reference evidence="2 3" key="1">
    <citation type="submission" date="2018-07" db="EMBL/GenBank/DDBJ databases">
        <title>Genomic Encyclopedia of Type Strains, Phase III (KMG-III): the genomes of soil and plant-associated and newly described type strains.</title>
        <authorList>
            <person name="Whitman W."/>
        </authorList>
    </citation>
    <scope>NUCLEOTIDE SEQUENCE [LARGE SCALE GENOMIC DNA]</scope>
    <source>
        <strain evidence="2 3">31-25a</strain>
    </source>
</reference>